<dbReference type="EMBL" id="JAKELL010000096">
    <property type="protein sequence ID" value="KAH8982845.1"/>
    <property type="molecule type" value="Genomic_DNA"/>
</dbReference>
<evidence type="ECO:0000256" key="1">
    <source>
        <dbReference type="SAM" id="MobiDB-lite"/>
    </source>
</evidence>
<dbReference type="AlphaFoldDB" id="A0AAD4LDI6"/>
<name>A0AAD4LDI6_9AGAM</name>
<protein>
    <submittedName>
        <fullName evidence="3">Uncharacterized protein</fullName>
    </submittedName>
</protein>
<comment type="caution">
    <text evidence="3">The sequence shown here is derived from an EMBL/GenBank/DDBJ whole genome shotgun (WGS) entry which is preliminary data.</text>
</comment>
<sequence>MSGGFDLLMLLLLLHLLQVLLWLRTRRDDYEFSRGASAEGGNMVPTCSGNRTKRNVAEGRLLVTYTEHEDRTMQMRLSYNQKTRHQTPEDKRFRVLRLPKTRKIFSEECRGERRGEVPGTTEQPPQCGRVRPSMTRLSRASVGVPLYMLSSVKSRHKVTRLPYIGGTLDRTYVVEILPSTGSVAVSSDVPSLTVNSEPQLSWLSIVTQAALTSHGLLACLTGLQRRLGVLARPSPLSPWLLVLSREARRVVCVDIDYALHMFGPLPIPTTNTFHSDAANHKFPQNITWVNERIPEEGASIIAKASHRIADTVAIDTVVA</sequence>
<gene>
    <name evidence="3" type="ORF">EDB92DRAFT_1819750</name>
</gene>
<feature type="region of interest" description="Disordered" evidence="1">
    <location>
        <begin position="112"/>
        <end position="133"/>
    </location>
</feature>
<keyword evidence="4" id="KW-1185">Reference proteome</keyword>
<reference evidence="3" key="1">
    <citation type="submission" date="2022-01" db="EMBL/GenBank/DDBJ databases">
        <title>Comparative genomics reveals a dynamic genome evolution in the ectomycorrhizal milk-cap (Lactarius) mushrooms.</title>
        <authorList>
            <consortium name="DOE Joint Genome Institute"/>
            <person name="Lebreton A."/>
            <person name="Tang N."/>
            <person name="Kuo A."/>
            <person name="LaButti K."/>
            <person name="Drula E."/>
            <person name="Barry K."/>
            <person name="Clum A."/>
            <person name="Lipzen A."/>
            <person name="Mousain D."/>
            <person name="Ng V."/>
            <person name="Wang R."/>
            <person name="Wang X."/>
            <person name="Dai Y."/>
            <person name="Henrissat B."/>
            <person name="Grigoriev I.V."/>
            <person name="Guerin-Laguette A."/>
            <person name="Yu F."/>
            <person name="Martin F.M."/>
        </authorList>
    </citation>
    <scope>NUCLEOTIDE SEQUENCE</scope>
    <source>
        <strain evidence="3">QP</strain>
    </source>
</reference>
<evidence type="ECO:0000313" key="4">
    <source>
        <dbReference type="Proteomes" id="UP001201163"/>
    </source>
</evidence>
<proteinExistence type="predicted"/>
<evidence type="ECO:0000256" key="2">
    <source>
        <dbReference type="SAM" id="SignalP"/>
    </source>
</evidence>
<keyword evidence="2" id="KW-0732">Signal</keyword>
<dbReference type="Proteomes" id="UP001201163">
    <property type="component" value="Unassembled WGS sequence"/>
</dbReference>
<evidence type="ECO:0000313" key="3">
    <source>
        <dbReference type="EMBL" id="KAH8982845.1"/>
    </source>
</evidence>
<accession>A0AAD4LDI6</accession>
<organism evidence="3 4">
    <name type="scientific">Lactarius akahatsu</name>
    <dbReference type="NCBI Taxonomy" id="416441"/>
    <lineage>
        <taxon>Eukaryota</taxon>
        <taxon>Fungi</taxon>
        <taxon>Dikarya</taxon>
        <taxon>Basidiomycota</taxon>
        <taxon>Agaricomycotina</taxon>
        <taxon>Agaricomycetes</taxon>
        <taxon>Russulales</taxon>
        <taxon>Russulaceae</taxon>
        <taxon>Lactarius</taxon>
    </lineage>
</organism>
<feature type="signal peptide" evidence="2">
    <location>
        <begin position="1"/>
        <end position="22"/>
    </location>
</feature>
<feature type="chain" id="PRO_5042089077" evidence="2">
    <location>
        <begin position="23"/>
        <end position="319"/>
    </location>
</feature>